<organism evidence="1 2">
    <name type="scientific">Cupriavidus malaysiensis</name>
    <dbReference type="NCBI Taxonomy" id="367825"/>
    <lineage>
        <taxon>Bacteria</taxon>
        <taxon>Pseudomonadati</taxon>
        <taxon>Pseudomonadota</taxon>
        <taxon>Betaproteobacteria</taxon>
        <taxon>Burkholderiales</taxon>
        <taxon>Burkholderiaceae</taxon>
        <taxon>Cupriavidus</taxon>
    </lineage>
</organism>
<evidence type="ECO:0000313" key="2">
    <source>
        <dbReference type="Proteomes" id="UP000177515"/>
    </source>
</evidence>
<proteinExistence type="predicted"/>
<dbReference type="EMBL" id="CP017754">
    <property type="protein sequence ID" value="AOZ05097.1"/>
    <property type="molecule type" value="Genomic_DNA"/>
</dbReference>
<dbReference type="Proteomes" id="UP000177515">
    <property type="component" value="Chromosome 1"/>
</dbReference>
<keyword evidence="2" id="KW-1185">Reference proteome</keyword>
<evidence type="ECO:0008006" key="3">
    <source>
        <dbReference type="Google" id="ProtNLM"/>
    </source>
</evidence>
<accession>A0ABM6F1F4</accession>
<reference evidence="1 2" key="1">
    <citation type="submission" date="2016-10" db="EMBL/GenBank/DDBJ databases">
        <title>Complete genome sequences of three Cupriavidus strains isolated from various Malaysian environments.</title>
        <authorList>
            <person name="Abdullah A.A.-A."/>
            <person name="Shafie N.A.H."/>
            <person name="Lau N.S."/>
        </authorList>
    </citation>
    <scope>NUCLEOTIDE SEQUENCE [LARGE SCALE GENOMIC DNA]</scope>
    <source>
        <strain evidence="1 2">USMAA1020</strain>
    </source>
</reference>
<dbReference type="RefSeq" id="WP_071068618.1">
    <property type="nucleotide sequence ID" value="NZ_CP017754.1"/>
</dbReference>
<evidence type="ECO:0000313" key="1">
    <source>
        <dbReference type="EMBL" id="AOZ05097.1"/>
    </source>
</evidence>
<gene>
    <name evidence="1" type="ORF">BKK80_04115</name>
</gene>
<sequence length="290" mass="30424">MPAGAPAPDAALAAALAAIDWSRPWFAPLRALGQPLACAVAAGADLRGALDACAAPLGLCNDAGLPLHFVPQAALPDGCAYEAHIHATGAVPTRDNLHDFFNALVWLHFPAAKRLLNRLQAAAIARDGVQASRGPVRDAATLFDENAVLFLSAEPALESALRGFGWRALFVEARIAWHDRCTVLPFGHALLEKLVRPYKSVTAHAWPLDLAPAGVAHGGKSQAAPPEAPDCRAVDEAVAASLRAAVAQGQFAPRRFAPLPVLGVPGWCADNGDPAYYEDTAVFRPGRRAA</sequence>
<protein>
    <recommendedName>
        <fullName evidence="3">DUF3025 domain-containing protein</fullName>
    </recommendedName>
</protein>
<dbReference type="InterPro" id="IPR021390">
    <property type="entry name" value="DUF3025"/>
</dbReference>
<name>A0ABM6F1F4_9BURK</name>
<dbReference type="Pfam" id="PF11227">
    <property type="entry name" value="DUF3025"/>
    <property type="match status" value="1"/>
</dbReference>